<keyword evidence="8" id="KW-0067">ATP-binding</keyword>
<evidence type="ECO:0000256" key="16">
    <source>
        <dbReference type="SAM" id="MobiDB-lite"/>
    </source>
</evidence>
<keyword evidence="19" id="KW-1185">Reference proteome</keyword>
<feature type="region of interest" description="Disordered" evidence="16">
    <location>
        <begin position="143"/>
        <end position="215"/>
    </location>
</feature>
<sequence>MASESPRDRTVVVSAPGKVLLAGGYIVLDRKHTGLVFGLSARIHVLAQQIRTSEGVHLSEIVVQSPQFLNATWRYGYHLVENGGGIKVTQLQSGTPVEPNHFVETTLNYVLSYIAEVDKSQASHGFTPVSLLVLADNDYYSKPKHHRAGERPSSSSSAEDAAHLPPATPLSDPGPQTHHHPHPHPQQQQQHQQPAESETKPARPRFRHFGTTLGDAHKTGLGSSAAIVSALTAALLSHYLPPSAAFDLATPQGKRVLHNLAQVAHCSAQGKIGSGFDVASAVYGSCLYRRFSPALLGAATLPGHGEAGFAAALAGLVNDDDSDREDGAGRKWDCEVRKDRVGLPAGVAIRMCDVDCGTQTVGMVKKVHEWRDANPGLAARAYEGLQGRVDELAQVLKEGKVDEIGRVMGPVREIMRTLGRDCGVPIEPESQEAMLDGLEKVEGVLGSVVPGAGGYDAAAVVMRDDAETEKRVKGFLRQWSMQHEIQVRLMKVRGETEGVRREDVGDFKLWIS</sequence>
<feature type="compositionally biased region" description="Low complexity" evidence="16">
    <location>
        <begin position="185"/>
        <end position="194"/>
    </location>
</feature>
<evidence type="ECO:0000313" key="18">
    <source>
        <dbReference type="EMBL" id="KAK4097827.1"/>
    </source>
</evidence>
<comment type="similarity">
    <text evidence="2 15">Belongs to the GHMP kinase family. Mevalonate kinase subfamily.</text>
</comment>
<evidence type="ECO:0000256" key="13">
    <source>
        <dbReference type="ARBA" id="ARBA00023221"/>
    </source>
</evidence>
<evidence type="ECO:0000259" key="17">
    <source>
        <dbReference type="Pfam" id="PF00288"/>
    </source>
</evidence>
<evidence type="ECO:0000256" key="3">
    <source>
        <dbReference type="ARBA" id="ARBA00012958"/>
    </source>
</evidence>
<keyword evidence="5 15" id="KW-0808">Transferase</keyword>
<keyword evidence="11 15" id="KW-0443">Lipid metabolism</keyword>
<dbReference type="InterPro" id="IPR020568">
    <property type="entry name" value="Ribosomal_Su5_D2-typ_SF"/>
</dbReference>
<dbReference type="EC" id="2.7.4.2" evidence="3 15"/>
<keyword evidence="9 15" id="KW-0752">Steroid biosynthesis</keyword>
<evidence type="ECO:0000256" key="7">
    <source>
        <dbReference type="ARBA" id="ARBA00022777"/>
    </source>
</evidence>
<dbReference type="GO" id="GO:0005777">
    <property type="term" value="C:peroxisome"/>
    <property type="evidence" value="ECO:0007669"/>
    <property type="project" value="TreeGrafter"/>
</dbReference>
<evidence type="ECO:0000256" key="14">
    <source>
        <dbReference type="ARBA" id="ARBA00029326"/>
    </source>
</evidence>
<dbReference type="InterPro" id="IPR016005">
    <property type="entry name" value="Erg8"/>
</dbReference>
<keyword evidence="12" id="KW-1207">Sterol metabolism</keyword>
<evidence type="ECO:0000256" key="1">
    <source>
        <dbReference type="ARBA" id="ARBA00005017"/>
    </source>
</evidence>
<reference evidence="18" key="1">
    <citation type="journal article" date="2023" name="Mol. Phylogenet. Evol.">
        <title>Genome-scale phylogeny and comparative genomics of the fungal order Sordariales.</title>
        <authorList>
            <person name="Hensen N."/>
            <person name="Bonometti L."/>
            <person name="Westerberg I."/>
            <person name="Brannstrom I.O."/>
            <person name="Guillou S."/>
            <person name="Cros-Aarteil S."/>
            <person name="Calhoun S."/>
            <person name="Haridas S."/>
            <person name="Kuo A."/>
            <person name="Mondo S."/>
            <person name="Pangilinan J."/>
            <person name="Riley R."/>
            <person name="LaButti K."/>
            <person name="Andreopoulos B."/>
            <person name="Lipzen A."/>
            <person name="Chen C."/>
            <person name="Yan M."/>
            <person name="Daum C."/>
            <person name="Ng V."/>
            <person name="Clum A."/>
            <person name="Steindorff A."/>
            <person name="Ohm R.A."/>
            <person name="Martin F."/>
            <person name="Silar P."/>
            <person name="Natvig D.O."/>
            <person name="Lalanne C."/>
            <person name="Gautier V."/>
            <person name="Ament-Velasquez S.L."/>
            <person name="Kruys A."/>
            <person name="Hutchinson M.I."/>
            <person name="Powell A.J."/>
            <person name="Barry K."/>
            <person name="Miller A.N."/>
            <person name="Grigoriev I.V."/>
            <person name="Debuchy R."/>
            <person name="Gladieux P."/>
            <person name="Hiltunen Thoren M."/>
            <person name="Johannesson H."/>
        </authorList>
    </citation>
    <scope>NUCLEOTIDE SEQUENCE</scope>
    <source>
        <strain evidence="18">CBS 757.83</strain>
    </source>
</reference>
<keyword evidence="13 15" id="KW-0753">Steroid metabolism</keyword>
<dbReference type="AlphaFoldDB" id="A0AAN6SYT2"/>
<evidence type="ECO:0000256" key="12">
    <source>
        <dbReference type="ARBA" id="ARBA00023166"/>
    </source>
</evidence>
<dbReference type="PIRSF" id="PIRSF017288">
    <property type="entry name" value="PMK_GHMP_euk"/>
    <property type="match status" value="1"/>
</dbReference>
<dbReference type="InterPro" id="IPR036554">
    <property type="entry name" value="GHMP_kinase_C_sf"/>
</dbReference>
<reference evidence="18" key="2">
    <citation type="submission" date="2023-05" db="EMBL/GenBank/DDBJ databases">
        <authorList>
            <consortium name="Lawrence Berkeley National Laboratory"/>
            <person name="Steindorff A."/>
            <person name="Hensen N."/>
            <person name="Bonometti L."/>
            <person name="Westerberg I."/>
            <person name="Brannstrom I.O."/>
            <person name="Guillou S."/>
            <person name="Cros-Aarteil S."/>
            <person name="Calhoun S."/>
            <person name="Haridas S."/>
            <person name="Kuo A."/>
            <person name="Mondo S."/>
            <person name="Pangilinan J."/>
            <person name="Riley R."/>
            <person name="Labutti K."/>
            <person name="Andreopoulos B."/>
            <person name="Lipzen A."/>
            <person name="Chen C."/>
            <person name="Yanf M."/>
            <person name="Daum C."/>
            <person name="Ng V."/>
            <person name="Clum A."/>
            <person name="Ohm R."/>
            <person name="Martin F."/>
            <person name="Silar P."/>
            <person name="Natvig D."/>
            <person name="Lalanne C."/>
            <person name="Gautier V."/>
            <person name="Ament-Velasquez S.L."/>
            <person name="Kruys A."/>
            <person name="Hutchinson M.I."/>
            <person name="Powell A.J."/>
            <person name="Barry K."/>
            <person name="Miller A.N."/>
            <person name="Grigoriev I.V."/>
            <person name="Debuchy R."/>
            <person name="Gladieux P."/>
            <person name="Thoren M.H."/>
            <person name="Johannesson H."/>
        </authorList>
    </citation>
    <scope>NUCLEOTIDE SEQUENCE</scope>
    <source>
        <strain evidence="18">CBS 757.83</strain>
    </source>
</reference>
<evidence type="ECO:0000313" key="19">
    <source>
        <dbReference type="Proteomes" id="UP001305647"/>
    </source>
</evidence>
<dbReference type="InterPro" id="IPR006204">
    <property type="entry name" value="GHMP_kinase_N_dom"/>
</dbReference>
<evidence type="ECO:0000256" key="9">
    <source>
        <dbReference type="ARBA" id="ARBA00022955"/>
    </source>
</evidence>
<dbReference type="EMBL" id="MU863667">
    <property type="protein sequence ID" value="KAK4097827.1"/>
    <property type="molecule type" value="Genomic_DNA"/>
</dbReference>
<evidence type="ECO:0000256" key="15">
    <source>
        <dbReference type="PIRNR" id="PIRNR017288"/>
    </source>
</evidence>
<evidence type="ECO:0000256" key="2">
    <source>
        <dbReference type="ARBA" id="ARBA00006495"/>
    </source>
</evidence>
<dbReference type="GO" id="GO:0005524">
    <property type="term" value="F:ATP binding"/>
    <property type="evidence" value="ECO:0007669"/>
    <property type="project" value="UniProtKB-UniRule"/>
</dbReference>
<keyword evidence="4 15" id="KW-0444">Lipid biosynthesis</keyword>
<dbReference type="PANTHER" id="PTHR31814:SF2">
    <property type="entry name" value="PHOSPHOMEVALONATE KINASE"/>
    <property type="match status" value="1"/>
</dbReference>
<name>A0AAN6SYT2_9PEZI</name>
<dbReference type="InterPro" id="IPR014721">
    <property type="entry name" value="Ribsml_uS5_D2-typ_fold_subgr"/>
</dbReference>
<gene>
    <name evidence="18" type="ORF">N658DRAFT_518385</name>
</gene>
<dbReference type="PANTHER" id="PTHR31814">
    <property type="match status" value="1"/>
</dbReference>
<proteinExistence type="inferred from homology"/>
<protein>
    <recommendedName>
        <fullName evidence="3 15">Phosphomevalonate kinase</fullName>
        <ecNumber evidence="3 15">2.7.4.2</ecNumber>
    </recommendedName>
</protein>
<comment type="catalytic activity">
    <reaction evidence="14">
        <text>(R)-5-phosphomevalonate + ATP = (R)-5-diphosphomevalonate + ADP</text>
        <dbReference type="Rhea" id="RHEA:16341"/>
        <dbReference type="ChEBI" id="CHEBI:30616"/>
        <dbReference type="ChEBI" id="CHEBI:57557"/>
        <dbReference type="ChEBI" id="CHEBI:58146"/>
        <dbReference type="ChEBI" id="CHEBI:456216"/>
        <dbReference type="EC" id="2.7.4.2"/>
    </reaction>
    <physiologicalReaction direction="left-to-right" evidence="14">
        <dbReference type="Rhea" id="RHEA:16342"/>
    </physiologicalReaction>
</comment>
<evidence type="ECO:0000256" key="11">
    <source>
        <dbReference type="ARBA" id="ARBA00023098"/>
    </source>
</evidence>
<dbReference type="SUPFAM" id="SSF54211">
    <property type="entry name" value="Ribosomal protein S5 domain 2-like"/>
    <property type="match status" value="1"/>
</dbReference>
<evidence type="ECO:0000256" key="4">
    <source>
        <dbReference type="ARBA" id="ARBA00022516"/>
    </source>
</evidence>
<evidence type="ECO:0000256" key="5">
    <source>
        <dbReference type="ARBA" id="ARBA00022679"/>
    </source>
</evidence>
<dbReference type="Gene3D" id="3.30.70.890">
    <property type="entry name" value="GHMP kinase, C-terminal domain"/>
    <property type="match status" value="1"/>
</dbReference>
<evidence type="ECO:0000256" key="6">
    <source>
        <dbReference type="ARBA" id="ARBA00022741"/>
    </source>
</evidence>
<keyword evidence="7 15" id="KW-0418">Kinase</keyword>
<comment type="caution">
    <text evidence="18">The sequence shown here is derived from an EMBL/GenBank/DDBJ whole genome shotgun (WGS) entry which is preliminary data.</text>
</comment>
<dbReference type="InterPro" id="IPR035102">
    <property type="entry name" value="Phosphomevalonate_kinase"/>
</dbReference>
<dbReference type="Pfam" id="PF00288">
    <property type="entry name" value="GHMP_kinases_N"/>
    <property type="match status" value="1"/>
</dbReference>
<dbReference type="SUPFAM" id="SSF55060">
    <property type="entry name" value="GHMP Kinase, C-terminal domain"/>
    <property type="match status" value="1"/>
</dbReference>
<dbReference type="GO" id="GO:0010142">
    <property type="term" value="P:farnesyl diphosphate biosynthetic process, mevalonate pathway"/>
    <property type="evidence" value="ECO:0007669"/>
    <property type="project" value="TreeGrafter"/>
</dbReference>
<keyword evidence="10" id="KW-0756">Sterol biosynthesis</keyword>
<evidence type="ECO:0000256" key="10">
    <source>
        <dbReference type="ARBA" id="ARBA00023011"/>
    </source>
</evidence>
<dbReference type="GO" id="GO:0006696">
    <property type="term" value="P:ergosterol biosynthetic process"/>
    <property type="evidence" value="ECO:0007669"/>
    <property type="project" value="TreeGrafter"/>
</dbReference>
<evidence type="ECO:0000256" key="8">
    <source>
        <dbReference type="ARBA" id="ARBA00022840"/>
    </source>
</evidence>
<accession>A0AAN6SYT2</accession>
<comment type="pathway">
    <text evidence="1 15">Isoprenoid biosynthesis; isopentenyl diphosphate biosynthesis via mevalonate pathway; isopentenyl diphosphate from (R)-mevalonate: step 2/3.</text>
</comment>
<feature type="domain" description="GHMP kinase N-terminal" evidence="17">
    <location>
        <begin position="218"/>
        <end position="284"/>
    </location>
</feature>
<dbReference type="GO" id="GO:0019287">
    <property type="term" value="P:isopentenyl diphosphate biosynthetic process, mevalonate pathway"/>
    <property type="evidence" value="ECO:0007669"/>
    <property type="project" value="UniProtKB-UniRule"/>
</dbReference>
<keyword evidence="6" id="KW-0547">Nucleotide-binding</keyword>
<dbReference type="Proteomes" id="UP001305647">
    <property type="component" value="Unassembled WGS sequence"/>
</dbReference>
<organism evidence="18 19">
    <name type="scientific">Parathielavia hyrcaniae</name>
    <dbReference type="NCBI Taxonomy" id="113614"/>
    <lineage>
        <taxon>Eukaryota</taxon>
        <taxon>Fungi</taxon>
        <taxon>Dikarya</taxon>
        <taxon>Ascomycota</taxon>
        <taxon>Pezizomycotina</taxon>
        <taxon>Sordariomycetes</taxon>
        <taxon>Sordariomycetidae</taxon>
        <taxon>Sordariales</taxon>
        <taxon>Chaetomiaceae</taxon>
        <taxon>Parathielavia</taxon>
    </lineage>
</organism>
<dbReference type="Gene3D" id="3.30.230.10">
    <property type="match status" value="2"/>
</dbReference>
<dbReference type="GO" id="GO:0004631">
    <property type="term" value="F:phosphomevalonate kinase activity"/>
    <property type="evidence" value="ECO:0007669"/>
    <property type="project" value="UniProtKB-UniRule"/>
</dbReference>